<proteinExistence type="inferred from homology"/>
<dbReference type="Pfam" id="PF15927">
    <property type="entry name" value="Casc1_N"/>
    <property type="match status" value="1"/>
</dbReference>
<dbReference type="InterPro" id="IPR031826">
    <property type="entry name" value="IC97/Casc1_N"/>
</dbReference>
<dbReference type="InterPro" id="IPR023247">
    <property type="entry name" value="IC97/Dnai7-like"/>
</dbReference>
<comment type="similarity">
    <text evidence="1">Belongs to the DNAI7 family.</text>
</comment>
<evidence type="ECO:0000256" key="1">
    <source>
        <dbReference type="ARBA" id="ARBA00024332"/>
    </source>
</evidence>
<dbReference type="EMBL" id="GBEZ01006547">
    <property type="protein sequence ID" value="JAC78858.1"/>
    <property type="molecule type" value="Transcribed_RNA"/>
</dbReference>
<organism evidence="4">
    <name type="scientific">Tetraselmis sp. GSL018</name>
    <dbReference type="NCBI Taxonomy" id="582737"/>
    <lineage>
        <taxon>Eukaryota</taxon>
        <taxon>Viridiplantae</taxon>
        <taxon>Chlorophyta</taxon>
        <taxon>core chlorophytes</taxon>
        <taxon>Chlorodendrophyceae</taxon>
        <taxon>Chlorodendrales</taxon>
        <taxon>Chlorodendraceae</taxon>
        <taxon>Tetraselmis</taxon>
    </lineage>
</organism>
<accession>A0A061S3N2</accession>
<dbReference type="AlphaFoldDB" id="A0A061S3N2"/>
<gene>
    <name evidence="4" type="primary">CASC1</name>
    <name evidence="4" type="ORF">TSPGSL018_14138</name>
</gene>
<dbReference type="GO" id="GO:0048487">
    <property type="term" value="F:beta-tubulin binding"/>
    <property type="evidence" value="ECO:0007669"/>
    <property type="project" value="TreeGrafter"/>
</dbReference>
<evidence type="ECO:0000256" key="2">
    <source>
        <dbReference type="SAM" id="MobiDB-lite"/>
    </source>
</evidence>
<evidence type="ECO:0000313" key="4">
    <source>
        <dbReference type="EMBL" id="JAC78858.1"/>
    </source>
</evidence>
<protein>
    <submittedName>
        <fullName evidence="4">Cancer susceptibility candidate protein 1</fullName>
    </submittedName>
</protein>
<sequence>MGPKRKKKGKKKSAAELEAERLALEEQLRLEEEERKRVEEEERLKQEAEEAERQRLQKLHLDAEAEILKRERDELAPLFSQHKKELANAEAERLKVRDWEHYLACTPLPDAMDPRAVSNFVREVWDEDTPELQDSLNLSENMLTVFRECLEVKLMAEQNAESERAAEAWKFADGLQAAIRHQIDRASAHVLQHSDMYTPEHTEPTNVQVTATTSNFKAGLWINTSKNPRLKVADMSDLGILLEMPKTITLQSVALRIQRRPYDDLFAECTNEFAAVGGLLVVDLLALPPPCKVVKGWILRQVTHISKAVQRLPYPIPPAGADPLTYVPTEDPPPLGLTASLAPGLCLLESEPRIGWWDHKAKQWKEDGISNVSLDRGTGKLSLQTTRLAPLAVIQSRARLLPYRGWRVRPCAGEQGGEAVISLEANLEEPIQFHVTERATSLLSPTFPCLEDLVRVRLPPRVLLARLMERGLFLMPEDRDAEYAKVNPKKPEVEAAACRDMALLGDSFLLASCKWNQFAGAEECIARIHEVLDWEAGGRTEEKHAHRIFSKEKEEGPRKVMAIIQRGTKGCAFVDALESRLEYNPLPEYHSLEYEDSIYGECHASVLTLLRGTVNEKFKDTELAARLSATEESLNRARTVNPRFANTLAQLMIALRLFSFG</sequence>
<dbReference type="GO" id="GO:0005930">
    <property type="term" value="C:axoneme"/>
    <property type="evidence" value="ECO:0007669"/>
    <property type="project" value="TreeGrafter"/>
</dbReference>
<dbReference type="PANTHER" id="PTHR20929:SF11">
    <property type="entry name" value="DYNEIN AXONEMAL INTERMEDIATE CHAIN 7"/>
    <property type="match status" value="1"/>
</dbReference>
<dbReference type="PANTHER" id="PTHR20929">
    <property type="entry name" value="LUNG ADENOMA SUSCEPTIBILITY 1-RELATED"/>
    <property type="match status" value="1"/>
</dbReference>
<dbReference type="PRINTS" id="PR02043">
    <property type="entry name" value="CANCERSCCP1"/>
</dbReference>
<reference evidence="4" key="1">
    <citation type="submission" date="2014-05" db="EMBL/GenBank/DDBJ databases">
        <title>The transcriptome of the halophilic microalga Tetraselmis sp. GSL018 isolated from the Great Salt Lake, Utah.</title>
        <authorList>
            <person name="Jinkerson R.E."/>
            <person name="D'Adamo S."/>
            <person name="Posewitz M.C."/>
        </authorList>
    </citation>
    <scope>NUCLEOTIDE SEQUENCE</scope>
    <source>
        <strain evidence="4">GSL018</strain>
    </source>
</reference>
<name>A0A061S3N2_9CHLO</name>
<feature type="region of interest" description="Disordered" evidence="2">
    <location>
        <begin position="32"/>
        <end position="52"/>
    </location>
</feature>
<evidence type="ECO:0000259" key="3">
    <source>
        <dbReference type="Pfam" id="PF15927"/>
    </source>
</evidence>
<dbReference type="GO" id="GO:0008017">
    <property type="term" value="F:microtubule binding"/>
    <property type="evidence" value="ECO:0007669"/>
    <property type="project" value="TreeGrafter"/>
</dbReference>
<feature type="domain" description="IC97/Casc1 N-terminal" evidence="3">
    <location>
        <begin position="27"/>
        <end position="229"/>
    </location>
</feature>